<keyword evidence="2" id="KW-0342">GTP-binding</keyword>
<evidence type="ECO:0000313" key="3">
    <source>
        <dbReference type="EMBL" id="KAK8863555.1"/>
    </source>
</evidence>
<evidence type="ECO:0000256" key="2">
    <source>
        <dbReference type="ARBA" id="ARBA00023134"/>
    </source>
</evidence>
<gene>
    <name evidence="3" type="ORF">M9Y10_011241</name>
</gene>
<dbReference type="SMART" id="SM00174">
    <property type="entry name" value="RHO"/>
    <property type="match status" value="1"/>
</dbReference>
<reference evidence="3 4" key="1">
    <citation type="submission" date="2024-04" db="EMBL/GenBank/DDBJ databases">
        <title>Tritrichomonas musculus Genome.</title>
        <authorList>
            <person name="Alves-Ferreira E."/>
            <person name="Grigg M."/>
            <person name="Lorenzi H."/>
            <person name="Galac M."/>
        </authorList>
    </citation>
    <scope>NUCLEOTIDE SEQUENCE [LARGE SCALE GENOMIC DNA]</scope>
    <source>
        <strain evidence="3 4">EAF2021</strain>
    </source>
</reference>
<dbReference type="PROSITE" id="PS51420">
    <property type="entry name" value="RHO"/>
    <property type="match status" value="1"/>
</dbReference>
<organism evidence="3 4">
    <name type="scientific">Tritrichomonas musculus</name>
    <dbReference type="NCBI Taxonomy" id="1915356"/>
    <lineage>
        <taxon>Eukaryota</taxon>
        <taxon>Metamonada</taxon>
        <taxon>Parabasalia</taxon>
        <taxon>Tritrichomonadida</taxon>
        <taxon>Tritrichomonadidae</taxon>
        <taxon>Tritrichomonas</taxon>
    </lineage>
</organism>
<dbReference type="Pfam" id="PF00071">
    <property type="entry name" value="Ras"/>
    <property type="match status" value="1"/>
</dbReference>
<dbReference type="Proteomes" id="UP001470230">
    <property type="component" value="Unassembled WGS sequence"/>
</dbReference>
<keyword evidence="1" id="KW-0547">Nucleotide-binding</keyword>
<name>A0ABR2IKH0_9EUKA</name>
<sequence>MSQIRIVFLGLGAVGKSALIIRFIQDTFVESYEPTITNVYKKQINLDGKNHMIEVLDTAGMEDDESLKASFIRNRDCFFLVYSLTDRTSFEEIREIYNDVIRFKTQNESEKIPIVLIGNKKDLEDQRQISTKEGQELAREINAIFVETSALTGENVEDAIFQGVKEHLKTLPPDPIEEKRKWRCVLI</sequence>
<dbReference type="SMART" id="SM00175">
    <property type="entry name" value="RAB"/>
    <property type="match status" value="1"/>
</dbReference>
<evidence type="ECO:0000256" key="1">
    <source>
        <dbReference type="ARBA" id="ARBA00022741"/>
    </source>
</evidence>
<dbReference type="PROSITE" id="PS51419">
    <property type="entry name" value="RAB"/>
    <property type="match status" value="1"/>
</dbReference>
<dbReference type="InterPro" id="IPR027417">
    <property type="entry name" value="P-loop_NTPase"/>
</dbReference>
<comment type="caution">
    <text evidence="3">The sequence shown here is derived from an EMBL/GenBank/DDBJ whole genome shotgun (WGS) entry which is preliminary data.</text>
</comment>
<dbReference type="CDD" id="cd00876">
    <property type="entry name" value="Ras"/>
    <property type="match status" value="1"/>
</dbReference>
<dbReference type="Gene3D" id="3.40.50.300">
    <property type="entry name" value="P-loop containing nucleotide triphosphate hydrolases"/>
    <property type="match status" value="1"/>
</dbReference>
<dbReference type="NCBIfam" id="TIGR00231">
    <property type="entry name" value="small_GTP"/>
    <property type="match status" value="1"/>
</dbReference>
<dbReference type="SUPFAM" id="SSF52540">
    <property type="entry name" value="P-loop containing nucleoside triphosphate hydrolases"/>
    <property type="match status" value="1"/>
</dbReference>
<dbReference type="SMART" id="SM00173">
    <property type="entry name" value="RAS"/>
    <property type="match status" value="1"/>
</dbReference>
<accession>A0ABR2IKH0</accession>
<protein>
    <submittedName>
        <fullName evidence="3">Ras- protein Rap-1A</fullName>
    </submittedName>
</protein>
<evidence type="ECO:0000313" key="4">
    <source>
        <dbReference type="Proteomes" id="UP001470230"/>
    </source>
</evidence>
<dbReference type="InterPro" id="IPR005225">
    <property type="entry name" value="Small_GTP-bd"/>
</dbReference>
<dbReference type="PROSITE" id="PS51421">
    <property type="entry name" value="RAS"/>
    <property type="match status" value="1"/>
</dbReference>
<dbReference type="PRINTS" id="PR00449">
    <property type="entry name" value="RASTRNSFRMNG"/>
</dbReference>
<proteinExistence type="predicted"/>
<dbReference type="PANTHER" id="PTHR24070">
    <property type="entry name" value="RAS, DI-RAS, AND RHEB FAMILY MEMBERS OF SMALL GTPASE SUPERFAMILY"/>
    <property type="match status" value="1"/>
</dbReference>
<dbReference type="InterPro" id="IPR020849">
    <property type="entry name" value="Small_GTPase_Ras-type"/>
</dbReference>
<dbReference type="EMBL" id="JAPFFF010000017">
    <property type="protein sequence ID" value="KAK8863555.1"/>
    <property type="molecule type" value="Genomic_DNA"/>
</dbReference>
<keyword evidence="4" id="KW-1185">Reference proteome</keyword>
<dbReference type="InterPro" id="IPR001806">
    <property type="entry name" value="Small_GTPase"/>
</dbReference>